<evidence type="ECO:0000313" key="10">
    <source>
        <dbReference type="Proteomes" id="UP000784294"/>
    </source>
</evidence>
<dbReference type="PANTHER" id="PTHR19877">
    <property type="entry name" value="EUKARYOTIC TRANSLATION INITIATION FACTOR 3 SUBUNIT I"/>
    <property type="match status" value="1"/>
</dbReference>
<organism evidence="9 10">
    <name type="scientific">Protopolystoma xenopodis</name>
    <dbReference type="NCBI Taxonomy" id="117903"/>
    <lineage>
        <taxon>Eukaryota</taxon>
        <taxon>Metazoa</taxon>
        <taxon>Spiralia</taxon>
        <taxon>Lophotrochozoa</taxon>
        <taxon>Platyhelminthes</taxon>
        <taxon>Monogenea</taxon>
        <taxon>Polyopisthocotylea</taxon>
        <taxon>Polystomatidea</taxon>
        <taxon>Polystomatidae</taxon>
        <taxon>Protopolystoma</taxon>
    </lineage>
</organism>
<sequence length="318" mass="35653">MYKPIVLHGHERPITKIKYNRDCDLIFTCAKNSEANVWYSYNGERLGSYHGHSGVIWCLDVDWRTDALLTGSGDSSWRLWSVETGTCINSVETNNPVRSCGFSYCGNLFFVTTDEVIGRHCEVMVYDKRDDSHMLGKSNVFLQQLPEKEKITVAAFGPNDETIICGHENGSVTQLDATCGEFLKKTKPHSNMVTDIQMYPDLTMFATGSKDRTAKLIGSYDLDVFQTYLAERPINSAAISPTRNYVLIGGGQEAKEVTTTHTKEGGFDARIYHLFYGEEFARVKCHFGPINSVSFTIDGNGCVFYVKLSLLHIGNFLK</sequence>
<accession>A0A3S5A0C8</accession>
<evidence type="ECO:0000256" key="6">
    <source>
        <dbReference type="ARBA" id="ARBA00038394"/>
    </source>
</evidence>
<evidence type="ECO:0000256" key="1">
    <source>
        <dbReference type="ARBA" id="ARBA00022490"/>
    </source>
</evidence>
<proteinExistence type="inferred from homology"/>
<dbReference type="PROSITE" id="PS50294">
    <property type="entry name" value="WD_REPEATS_REGION"/>
    <property type="match status" value="1"/>
</dbReference>
<evidence type="ECO:0000256" key="7">
    <source>
        <dbReference type="ARBA" id="ARBA00040390"/>
    </source>
</evidence>
<keyword evidence="3 8" id="KW-0853">WD repeat</keyword>
<dbReference type="InterPro" id="IPR027525">
    <property type="entry name" value="eIF3i"/>
</dbReference>
<dbReference type="OrthoDB" id="24966at2759"/>
<dbReference type="GO" id="GO:0003723">
    <property type="term" value="F:RNA binding"/>
    <property type="evidence" value="ECO:0007669"/>
    <property type="project" value="TreeGrafter"/>
</dbReference>
<dbReference type="PANTHER" id="PTHR19877:SF1">
    <property type="entry name" value="EUKARYOTIC TRANSLATION INITIATION FACTOR 3 SUBUNIT I"/>
    <property type="match status" value="1"/>
</dbReference>
<dbReference type="Gene3D" id="2.130.10.10">
    <property type="entry name" value="YVTN repeat-like/Quinoprotein amine dehydrogenase"/>
    <property type="match status" value="1"/>
</dbReference>
<reference evidence="9" key="1">
    <citation type="submission" date="2018-11" db="EMBL/GenBank/DDBJ databases">
        <authorList>
            <consortium name="Pathogen Informatics"/>
        </authorList>
    </citation>
    <scope>NUCLEOTIDE SEQUENCE</scope>
</reference>
<dbReference type="InterPro" id="IPR001680">
    <property type="entry name" value="WD40_rpt"/>
</dbReference>
<dbReference type="GO" id="GO:0003743">
    <property type="term" value="F:translation initiation factor activity"/>
    <property type="evidence" value="ECO:0007669"/>
    <property type="project" value="UniProtKB-KW"/>
</dbReference>
<evidence type="ECO:0000256" key="8">
    <source>
        <dbReference type="PROSITE-ProRule" id="PRU00221"/>
    </source>
</evidence>
<evidence type="ECO:0000256" key="4">
    <source>
        <dbReference type="ARBA" id="ARBA00022737"/>
    </source>
</evidence>
<protein>
    <recommendedName>
        <fullName evidence="7">Serine-threonine kinase receptor-associated protein</fullName>
    </recommendedName>
</protein>
<dbReference type="Pfam" id="PF24805">
    <property type="entry name" value="EIF3I"/>
    <property type="match status" value="1"/>
</dbReference>
<keyword evidence="4" id="KW-0677">Repeat</keyword>
<keyword evidence="2" id="KW-0396">Initiation factor</keyword>
<feature type="repeat" description="WD" evidence="8">
    <location>
        <begin position="49"/>
        <end position="90"/>
    </location>
</feature>
<dbReference type="InterPro" id="IPR036322">
    <property type="entry name" value="WD40_repeat_dom_sf"/>
</dbReference>
<gene>
    <name evidence="9" type="ORF">PXEA_LOCUS5016</name>
</gene>
<dbReference type="AlphaFoldDB" id="A0A3S5A0C8"/>
<dbReference type="SUPFAM" id="SSF50978">
    <property type="entry name" value="WD40 repeat-like"/>
    <property type="match status" value="1"/>
</dbReference>
<comment type="caution">
    <text evidence="9">The sequence shown here is derived from an EMBL/GenBank/DDBJ whole genome shotgun (WGS) entry which is preliminary data.</text>
</comment>
<feature type="repeat" description="WD" evidence="8">
    <location>
        <begin position="7"/>
        <end position="48"/>
    </location>
</feature>
<evidence type="ECO:0000256" key="5">
    <source>
        <dbReference type="ARBA" id="ARBA00022917"/>
    </source>
</evidence>
<dbReference type="GO" id="GO:0002183">
    <property type="term" value="P:cytoplasmic translational initiation"/>
    <property type="evidence" value="ECO:0007669"/>
    <property type="project" value="TreeGrafter"/>
</dbReference>
<dbReference type="GO" id="GO:0071541">
    <property type="term" value="C:eukaryotic translation initiation factor 3 complex, eIF3m"/>
    <property type="evidence" value="ECO:0007669"/>
    <property type="project" value="TreeGrafter"/>
</dbReference>
<evidence type="ECO:0000256" key="2">
    <source>
        <dbReference type="ARBA" id="ARBA00022540"/>
    </source>
</evidence>
<dbReference type="Proteomes" id="UP000784294">
    <property type="component" value="Unassembled WGS sequence"/>
</dbReference>
<keyword evidence="1" id="KW-0963">Cytoplasm</keyword>
<evidence type="ECO:0000256" key="3">
    <source>
        <dbReference type="ARBA" id="ARBA00022574"/>
    </source>
</evidence>
<dbReference type="InterPro" id="IPR015943">
    <property type="entry name" value="WD40/YVTN_repeat-like_dom_sf"/>
</dbReference>
<dbReference type="PROSITE" id="PS50082">
    <property type="entry name" value="WD_REPEATS_2"/>
    <property type="match status" value="2"/>
</dbReference>
<keyword evidence="10" id="KW-1185">Reference proteome</keyword>
<evidence type="ECO:0000313" key="9">
    <source>
        <dbReference type="EMBL" id="VEL11576.1"/>
    </source>
</evidence>
<keyword evidence="5" id="KW-0648">Protein biosynthesis</keyword>
<comment type="similarity">
    <text evidence="6">Belongs to the WD repeat STRAP family.</text>
</comment>
<dbReference type="EMBL" id="CAAALY010012210">
    <property type="protein sequence ID" value="VEL11576.1"/>
    <property type="molecule type" value="Genomic_DNA"/>
</dbReference>
<name>A0A3S5A0C8_9PLAT</name>
<dbReference type="SMART" id="SM00320">
    <property type="entry name" value="WD40"/>
    <property type="match status" value="5"/>
</dbReference>